<dbReference type="InterPro" id="IPR036055">
    <property type="entry name" value="LDL_receptor-like_sf"/>
</dbReference>
<keyword evidence="13" id="KW-1185">Reference proteome</keyword>
<dbReference type="Gene3D" id="3.10.250.10">
    <property type="entry name" value="SRCR-like domain"/>
    <property type="match status" value="1"/>
</dbReference>
<keyword evidence="9" id="KW-1133">Transmembrane helix</keyword>
<evidence type="ECO:0000259" key="10">
    <source>
        <dbReference type="PROSITE" id="PS50240"/>
    </source>
</evidence>
<dbReference type="PROSITE" id="PS50240">
    <property type="entry name" value="TRYPSIN_DOM"/>
    <property type="match status" value="1"/>
</dbReference>
<dbReference type="AlphaFoldDB" id="A0A401S770"/>
<gene>
    <name evidence="12" type="ORF">chiPu_0004644</name>
</gene>
<dbReference type="PANTHER" id="PTHR24252">
    <property type="entry name" value="ACROSIN-RELATED"/>
    <property type="match status" value="1"/>
</dbReference>
<dbReference type="SUPFAM" id="SSF56487">
    <property type="entry name" value="SRCR-like"/>
    <property type="match status" value="1"/>
</dbReference>
<keyword evidence="2" id="KW-0378">Hydrolase</keyword>
<dbReference type="GO" id="GO:0004252">
    <property type="term" value="F:serine-type endopeptidase activity"/>
    <property type="evidence" value="ECO:0007669"/>
    <property type="project" value="InterPro"/>
</dbReference>
<evidence type="ECO:0000256" key="8">
    <source>
        <dbReference type="SAM" id="MobiDB-lite"/>
    </source>
</evidence>
<dbReference type="SUPFAM" id="SSF50494">
    <property type="entry name" value="Trypsin-like serine proteases"/>
    <property type="match status" value="1"/>
</dbReference>
<evidence type="ECO:0000259" key="11">
    <source>
        <dbReference type="PROSITE" id="PS50287"/>
    </source>
</evidence>
<dbReference type="SUPFAM" id="SSF57424">
    <property type="entry name" value="LDL receptor-like module"/>
    <property type="match status" value="1"/>
</dbReference>
<evidence type="ECO:0008006" key="14">
    <source>
        <dbReference type="Google" id="ProtNLM"/>
    </source>
</evidence>
<dbReference type="PROSITE" id="PS50287">
    <property type="entry name" value="SRCR_2"/>
    <property type="match status" value="1"/>
</dbReference>
<comment type="caution">
    <text evidence="7">Lacks conserved residue(s) required for the propagation of feature annotation.</text>
</comment>
<feature type="region of interest" description="Disordered" evidence="8">
    <location>
        <begin position="1"/>
        <end position="31"/>
    </location>
</feature>
<dbReference type="CDD" id="cd00112">
    <property type="entry name" value="LDLa"/>
    <property type="match status" value="1"/>
</dbReference>
<feature type="domain" description="SRCR" evidence="11">
    <location>
        <begin position="133"/>
        <end position="167"/>
    </location>
</feature>
<dbReference type="EMBL" id="BEZZ01000115">
    <property type="protein sequence ID" value="GCC26229.1"/>
    <property type="molecule type" value="Genomic_DNA"/>
</dbReference>
<dbReference type="Pfam" id="PF00089">
    <property type="entry name" value="Trypsin"/>
    <property type="match status" value="1"/>
</dbReference>
<sequence length="349" mass="38985">MVKKSRKVRESVTSREETDESVSLKPSSPTIPMDPEISTRFPCRCKMSKRKTIITVLSVITVIAILVVAIYFVKVAINEYYYFCSETFKFIPRDSQCNGILDCSEGEDERECVMNVTFRDPFPVRIYGSKSILQVRDSETQQWKSICYDNWRPSLAEVTCKQLGYSNNPIGNPVDKGLWPLHKIVDFSKVTNPVSIQNVLIEGSCSSGNIVSLVCAHYIRPVCLPNYASPVPKKILAWVTGWGYTKEFGKVSTVLQQANVSVIGREICNSLQYYGGQITEQMLCAGYQAGKVDACQGDSGGPLVLHVKSWRLIGIVSWGSGCARPNRPGVYSNVGAMLDWIYQVLNMQE</sequence>
<evidence type="ECO:0000256" key="1">
    <source>
        <dbReference type="ARBA" id="ARBA00022670"/>
    </source>
</evidence>
<dbReference type="Gene3D" id="4.10.400.10">
    <property type="entry name" value="Low-density Lipoprotein Receptor"/>
    <property type="match status" value="1"/>
</dbReference>
<dbReference type="InterPro" id="IPR033116">
    <property type="entry name" value="TRYPSIN_SER"/>
</dbReference>
<comment type="caution">
    <text evidence="12">The sequence shown here is derived from an EMBL/GenBank/DDBJ whole genome shotgun (WGS) entry which is preliminary data.</text>
</comment>
<evidence type="ECO:0000256" key="4">
    <source>
        <dbReference type="ARBA" id="ARBA00023157"/>
    </source>
</evidence>
<dbReference type="SMART" id="SM00020">
    <property type="entry name" value="Tryp_SPc"/>
    <property type="match status" value="1"/>
</dbReference>
<organism evidence="12 13">
    <name type="scientific">Chiloscyllium punctatum</name>
    <name type="common">Brownbanded bambooshark</name>
    <name type="synonym">Hemiscyllium punctatum</name>
    <dbReference type="NCBI Taxonomy" id="137246"/>
    <lineage>
        <taxon>Eukaryota</taxon>
        <taxon>Metazoa</taxon>
        <taxon>Chordata</taxon>
        <taxon>Craniata</taxon>
        <taxon>Vertebrata</taxon>
        <taxon>Chondrichthyes</taxon>
        <taxon>Elasmobranchii</taxon>
        <taxon>Galeomorphii</taxon>
        <taxon>Galeoidea</taxon>
        <taxon>Orectolobiformes</taxon>
        <taxon>Hemiscylliidae</taxon>
        <taxon>Chiloscyllium</taxon>
    </lineage>
</organism>
<feature type="transmembrane region" description="Helical" evidence="9">
    <location>
        <begin position="53"/>
        <end position="73"/>
    </location>
</feature>
<evidence type="ECO:0000313" key="13">
    <source>
        <dbReference type="Proteomes" id="UP000287033"/>
    </source>
</evidence>
<dbReference type="SMART" id="SM00202">
    <property type="entry name" value="SR"/>
    <property type="match status" value="1"/>
</dbReference>
<feature type="domain" description="Peptidase S1" evidence="10">
    <location>
        <begin position="189"/>
        <end position="346"/>
    </location>
</feature>
<keyword evidence="3" id="KW-0720">Serine protease</keyword>
<keyword evidence="1" id="KW-0645">Protease</keyword>
<evidence type="ECO:0000256" key="2">
    <source>
        <dbReference type="ARBA" id="ARBA00022801"/>
    </source>
</evidence>
<dbReference type="InterPro" id="IPR043504">
    <property type="entry name" value="Peptidase_S1_PA_chymotrypsin"/>
</dbReference>
<comment type="similarity">
    <text evidence="6">Belongs to the peptidase S1 family. CLIP subfamily.</text>
</comment>
<keyword evidence="9" id="KW-0472">Membrane</keyword>
<dbReference type="FunFam" id="2.40.10.10:FF:000002">
    <property type="entry name" value="Transmembrane protease serine"/>
    <property type="match status" value="1"/>
</dbReference>
<reference evidence="12 13" key="1">
    <citation type="journal article" date="2018" name="Nat. Ecol. Evol.">
        <title>Shark genomes provide insights into elasmobranch evolution and the origin of vertebrates.</title>
        <authorList>
            <person name="Hara Y"/>
            <person name="Yamaguchi K"/>
            <person name="Onimaru K"/>
            <person name="Kadota M"/>
            <person name="Koyanagi M"/>
            <person name="Keeley SD"/>
            <person name="Tatsumi K"/>
            <person name="Tanaka K"/>
            <person name="Motone F"/>
            <person name="Kageyama Y"/>
            <person name="Nozu R"/>
            <person name="Adachi N"/>
            <person name="Nishimura O"/>
            <person name="Nakagawa R"/>
            <person name="Tanegashima C"/>
            <person name="Kiyatake I"/>
            <person name="Matsumoto R"/>
            <person name="Murakumo K"/>
            <person name="Nishida K"/>
            <person name="Terakita A"/>
            <person name="Kuratani S"/>
            <person name="Sato K"/>
            <person name="Hyodo S Kuraku.S."/>
        </authorList>
    </citation>
    <scope>NUCLEOTIDE SEQUENCE [LARGE SCALE GENOMIC DNA]</scope>
</reference>
<dbReference type="PROSITE" id="PS00135">
    <property type="entry name" value="TRYPSIN_SER"/>
    <property type="match status" value="1"/>
</dbReference>
<dbReference type="GO" id="GO:0006508">
    <property type="term" value="P:proteolysis"/>
    <property type="evidence" value="ECO:0007669"/>
    <property type="project" value="UniProtKB-KW"/>
</dbReference>
<evidence type="ECO:0000256" key="3">
    <source>
        <dbReference type="ARBA" id="ARBA00022825"/>
    </source>
</evidence>
<evidence type="ECO:0000256" key="9">
    <source>
        <dbReference type="SAM" id="Phobius"/>
    </source>
</evidence>
<dbReference type="InterPro" id="IPR001190">
    <property type="entry name" value="SRCR"/>
</dbReference>
<dbReference type="InterPro" id="IPR009003">
    <property type="entry name" value="Peptidase_S1_PA"/>
</dbReference>
<evidence type="ECO:0000256" key="7">
    <source>
        <dbReference type="PROSITE-ProRule" id="PRU00196"/>
    </source>
</evidence>
<keyword evidence="9" id="KW-0812">Transmembrane</keyword>
<keyword evidence="5" id="KW-0325">Glycoprotein</keyword>
<name>A0A401S770_CHIPU</name>
<proteinExistence type="inferred from homology"/>
<dbReference type="STRING" id="137246.A0A401S770"/>
<protein>
    <recommendedName>
        <fullName evidence="14">SRCR domain-containing protein</fullName>
    </recommendedName>
</protein>
<dbReference type="OrthoDB" id="6380398at2759"/>
<dbReference type="InterPro" id="IPR036772">
    <property type="entry name" value="SRCR-like_dom_sf"/>
</dbReference>
<dbReference type="OMA" id="VCAHYIR"/>
<evidence type="ECO:0000256" key="5">
    <source>
        <dbReference type="ARBA" id="ARBA00023180"/>
    </source>
</evidence>
<dbReference type="InterPro" id="IPR001254">
    <property type="entry name" value="Trypsin_dom"/>
</dbReference>
<dbReference type="CDD" id="cd00190">
    <property type="entry name" value="Tryp_SPc"/>
    <property type="match status" value="1"/>
</dbReference>
<dbReference type="InterPro" id="IPR002172">
    <property type="entry name" value="LDrepeatLR_classA_rpt"/>
</dbReference>
<dbReference type="Proteomes" id="UP000287033">
    <property type="component" value="Unassembled WGS sequence"/>
</dbReference>
<accession>A0A401S770</accession>
<keyword evidence="4" id="KW-1015">Disulfide bond</keyword>
<dbReference type="GO" id="GO:0016020">
    <property type="term" value="C:membrane"/>
    <property type="evidence" value="ECO:0007669"/>
    <property type="project" value="InterPro"/>
</dbReference>
<evidence type="ECO:0000256" key="6">
    <source>
        <dbReference type="ARBA" id="ARBA00024195"/>
    </source>
</evidence>
<dbReference type="Gene3D" id="2.40.10.10">
    <property type="entry name" value="Trypsin-like serine proteases"/>
    <property type="match status" value="2"/>
</dbReference>
<dbReference type="PANTHER" id="PTHR24252:SF7">
    <property type="entry name" value="HYALIN"/>
    <property type="match status" value="1"/>
</dbReference>
<evidence type="ECO:0000313" key="12">
    <source>
        <dbReference type="EMBL" id="GCC26229.1"/>
    </source>
</evidence>